<dbReference type="AlphaFoldDB" id="A0A0D0DZY0"/>
<organism evidence="2 3">
    <name type="scientific">Paxillus rubicundulus Ve08.2h10</name>
    <dbReference type="NCBI Taxonomy" id="930991"/>
    <lineage>
        <taxon>Eukaryota</taxon>
        <taxon>Fungi</taxon>
        <taxon>Dikarya</taxon>
        <taxon>Basidiomycota</taxon>
        <taxon>Agaricomycotina</taxon>
        <taxon>Agaricomycetes</taxon>
        <taxon>Agaricomycetidae</taxon>
        <taxon>Boletales</taxon>
        <taxon>Paxilineae</taxon>
        <taxon>Paxillaceae</taxon>
        <taxon>Paxillus</taxon>
    </lineage>
</organism>
<reference evidence="3" key="2">
    <citation type="submission" date="2015-01" db="EMBL/GenBank/DDBJ databases">
        <title>Evolutionary Origins and Diversification of the Mycorrhizal Mutualists.</title>
        <authorList>
            <consortium name="DOE Joint Genome Institute"/>
            <consortium name="Mycorrhizal Genomics Consortium"/>
            <person name="Kohler A."/>
            <person name="Kuo A."/>
            <person name="Nagy L.G."/>
            <person name="Floudas D."/>
            <person name="Copeland A."/>
            <person name="Barry K.W."/>
            <person name="Cichocki N."/>
            <person name="Veneault-Fourrey C."/>
            <person name="LaButti K."/>
            <person name="Lindquist E.A."/>
            <person name="Lipzen A."/>
            <person name="Lundell T."/>
            <person name="Morin E."/>
            <person name="Murat C."/>
            <person name="Riley R."/>
            <person name="Ohm R."/>
            <person name="Sun H."/>
            <person name="Tunlid A."/>
            <person name="Henrissat B."/>
            <person name="Grigoriev I.V."/>
            <person name="Hibbett D.S."/>
            <person name="Martin F."/>
        </authorList>
    </citation>
    <scope>NUCLEOTIDE SEQUENCE [LARGE SCALE GENOMIC DNA]</scope>
    <source>
        <strain evidence="3">Ve08.2h10</strain>
    </source>
</reference>
<gene>
    <name evidence="2" type="ORF">PAXRUDRAFT_12989</name>
</gene>
<feature type="region of interest" description="Disordered" evidence="1">
    <location>
        <begin position="22"/>
        <end position="59"/>
    </location>
</feature>
<evidence type="ECO:0000313" key="3">
    <source>
        <dbReference type="Proteomes" id="UP000054538"/>
    </source>
</evidence>
<dbReference type="EMBL" id="KN825237">
    <property type="protein sequence ID" value="KIK92849.1"/>
    <property type="molecule type" value="Genomic_DNA"/>
</dbReference>
<sequence length="273" mass="30427">MHSCLTSPPSSPYMPHLIPMSLQFNDQAGPNPVSGPTLKPPHTDCGEARFSLPIGHDKSHKSRGSLLESLSYAEHASDDDGDPVEIPALPVSPPPIIHWLPTYAKRACTKFTPYLKPPGPSSPELCFTEKSMGRIDNDDFTLDDTQAGRSIFIRGLMGLSKGEFDLALAAKEADHETKHFRALPTAWEIEALECKRSFLLTAQKENVSKFFESTKDLEFFHKLLEDCSITELEDNSDFNLGAYRHDLTALLVEEERLNQMREAFDKLSQIAAL</sequence>
<dbReference type="OrthoDB" id="2673676at2759"/>
<accession>A0A0D0DZY0</accession>
<keyword evidence="3" id="KW-1185">Reference proteome</keyword>
<reference evidence="2 3" key="1">
    <citation type="submission" date="2014-04" db="EMBL/GenBank/DDBJ databases">
        <authorList>
            <consortium name="DOE Joint Genome Institute"/>
            <person name="Kuo A."/>
            <person name="Kohler A."/>
            <person name="Jargeat P."/>
            <person name="Nagy L.G."/>
            <person name="Floudas D."/>
            <person name="Copeland A."/>
            <person name="Barry K.W."/>
            <person name="Cichocki N."/>
            <person name="Veneault-Fourrey C."/>
            <person name="LaButti K."/>
            <person name="Lindquist E.A."/>
            <person name="Lipzen A."/>
            <person name="Lundell T."/>
            <person name="Morin E."/>
            <person name="Murat C."/>
            <person name="Sun H."/>
            <person name="Tunlid A."/>
            <person name="Henrissat B."/>
            <person name="Grigoriev I.V."/>
            <person name="Hibbett D.S."/>
            <person name="Martin F."/>
            <person name="Nordberg H.P."/>
            <person name="Cantor M.N."/>
            <person name="Hua S.X."/>
        </authorList>
    </citation>
    <scope>NUCLEOTIDE SEQUENCE [LARGE SCALE GENOMIC DNA]</scope>
    <source>
        <strain evidence="2 3">Ve08.2h10</strain>
    </source>
</reference>
<dbReference type="HOGENOM" id="CLU_073155_0_0_1"/>
<protein>
    <submittedName>
        <fullName evidence="2">Uncharacterized protein</fullName>
    </submittedName>
</protein>
<dbReference type="InParanoid" id="A0A0D0DZY0"/>
<evidence type="ECO:0000256" key="1">
    <source>
        <dbReference type="SAM" id="MobiDB-lite"/>
    </source>
</evidence>
<name>A0A0D0DZY0_9AGAM</name>
<evidence type="ECO:0000313" key="2">
    <source>
        <dbReference type="EMBL" id="KIK92849.1"/>
    </source>
</evidence>
<proteinExistence type="predicted"/>
<dbReference type="Proteomes" id="UP000054538">
    <property type="component" value="Unassembled WGS sequence"/>
</dbReference>